<dbReference type="PANTHER" id="PTHR43433">
    <property type="entry name" value="HYDROLASE, ALPHA/BETA FOLD FAMILY PROTEIN"/>
    <property type="match status" value="1"/>
</dbReference>
<name>A0A6L7GA80_9RHOB</name>
<organism evidence="2 3">
    <name type="scientific">Pseudooceanicola albus</name>
    <dbReference type="NCBI Taxonomy" id="2692189"/>
    <lineage>
        <taxon>Bacteria</taxon>
        <taxon>Pseudomonadati</taxon>
        <taxon>Pseudomonadota</taxon>
        <taxon>Alphaproteobacteria</taxon>
        <taxon>Rhodobacterales</taxon>
        <taxon>Paracoccaceae</taxon>
        <taxon>Pseudooceanicola</taxon>
    </lineage>
</organism>
<keyword evidence="3" id="KW-1185">Reference proteome</keyword>
<dbReference type="EMBL" id="WUMU01000029">
    <property type="protein sequence ID" value="MXN20497.1"/>
    <property type="molecule type" value="Genomic_DNA"/>
</dbReference>
<accession>A0A6L7GA80</accession>
<evidence type="ECO:0000313" key="2">
    <source>
        <dbReference type="EMBL" id="MXN20497.1"/>
    </source>
</evidence>
<feature type="domain" description="AB hydrolase-1" evidence="1">
    <location>
        <begin position="27"/>
        <end position="283"/>
    </location>
</feature>
<dbReference type="GO" id="GO:0046503">
    <property type="term" value="P:glycerolipid catabolic process"/>
    <property type="evidence" value="ECO:0007669"/>
    <property type="project" value="TreeGrafter"/>
</dbReference>
<reference evidence="2 3" key="1">
    <citation type="submission" date="2019-12" db="EMBL/GenBank/DDBJ databases">
        <authorList>
            <person name="Li M."/>
        </authorList>
    </citation>
    <scope>NUCLEOTIDE SEQUENCE [LARGE SCALE GENOMIC DNA]</scope>
    <source>
        <strain evidence="2 3">GBMRC 2024</strain>
    </source>
</reference>
<dbReference type="PANTHER" id="PTHR43433:SF5">
    <property type="entry name" value="AB HYDROLASE-1 DOMAIN-CONTAINING PROTEIN"/>
    <property type="match status" value="1"/>
</dbReference>
<dbReference type="RefSeq" id="WP_160896619.1">
    <property type="nucleotide sequence ID" value="NZ_WUMU01000029.1"/>
</dbReference>
<gene>
    <name evidence="2" type="ORF">GR170_21900</name>
</gene>
<sequence>MSDPRDHFATVNGVRLCYRTDGAETAPALFLVVGLGMQLTEWPEALVARLARHFRVIRADNRDMGLSQRMGPAYARWPEGFRWISRHAVPAPYHLADMADDLLALADHLGIERFACAGFSMGGMIVQHMALRAPGRISALASLCSADGNPVAAGTPENDALLERFFLLPEDREAQLDLYCESSEFYSDGLQPATSPATRAGAARLLDRMEAGGGESGGFLRQAMAITDSPDWDDRLGTLSLPALVVHGTADPCLPVALGQRAAARIPDARLSLHEGLGHWISDDVVKTLCDWLEGLPAHAGTPVPEQV</sequence>
<dbReference type="AlphaFoldDB" id="A0A6L7GA80"/>
<dbReference type="Gene3D" id="3.40.50.1820">
    <property type="entry name" value="alpha/beta hydrolase"/>
    <property type="match status" value="1"/>
</dbReference>
<dbReference type="Proteomes" id="UP000477911">
    <property type="component" value="Unassembled WGS sequence"/>
</dbReference>
<dbReference type="InterPro" id="IPR029058">
    <property type="entry name" value="AB_hydrolase_fold"/>
</dbReference>
<protein>
    <submittedName>
        <fullName evidence="2">Alpha/beta fold hydrolase</fullName>
    </submittedName>
</protein>
<dbReference type="SUPFAM" id="SSF53474">
    <property type="entry name" value="alpha/beta-Hydrolases"/>
    <property type="match status" value="1"/>
</dbReference>
<dbReference type="GO" id="GO:0004806">
    <property type="term" value="F:triacylglycerol lipase activity"/>
    <property type="evidence" value="ECO:0007669"/>
    <property type="project" value="TreeGrafter"/>
</dbReference>
<evidence type="ECO:0000259" key="1">
    <source>
        <dbReference type="Pfam" id="PF00561"/>
    </source>
</evidence>
<proteinExistence type="predicted"/>
<keyword evidence="2" id="KW-0378">Hydrolase</keyword>
<dbReference type="InterPro" id="IPR050471">
    <property type="entry name" value="AB_hydrolase"/>
</dbReference>
<evidence type="ECO:0000313" key="3">
    <source>
        <dbReference type="Proteomes" id="UP000477911"/>
    </source>
</evidence>
<dbReference type="InterPro" id="IPR000073">
    <property type="entry name" value="AB_hydrolase_1"/>
</dbReference>
<comment type="caution">
    <text evidence="2">The sequence shown here is derived from an EMBL/GenBank/DDBJ whole genome shotgun (WGS) entry which is preliminary data.</text>
</comment>
<dbReference type="Pfam" id="PF00561">
    <property type="entry name" value="Abhydrolase_1"/>
    <property type="match status" value="1"/>
</dbReference>